<dbReference type="RefSeq" id="WP_123087882.1">
    <property type="nucleotide sequence ID" value="NZ_RIBS01000004.1"/>
</dbReference>
<dbReference type="PANTHER" id="PTHR43761">
    <property type="entry name" value="D-ISOMER SPECIFIC 2-HYDROXYACID DEHYDROGENASE FAMILY PROTEIN (AFU_ORTHOLOGUE AFUA_1G13630)"/>
    <property type="match status" value="1"/>
</dbReference>
<keyword evidence="8" id="KW-1185">Reference proteome</keyword>
<dbReference type="PANTHER" id="PTHR43761:SF1">
    <property type="entry name" value="D-ISOMER SPECIFIC 2-HYDROXYACID DEHYDROGENASE CATALYTIC DOMAIN-CONTAINING PROTEIN-RELATED"/>
    <property type="match status" value="1"/>
</dbReference>
<dbReference type="AlphaFoldDB" id="A0A3M8SYJ0"/>
<evidence type="ECO:0000256" key="2">
    <source>
        <dbReference type="ARBA" id="ARBA00023002"/>
    </source>
</evidence>
<evidence type="ECO:0000313" key="8">
    <source>
        <dbReference type="Proteomes" id="UP000267049"/>
    </source>
</evidence>
<evidence type="ECO:0000259" key="5">
    <source>
        <dbReference type="Pfam" id="PF00389"/>
    </source>
</evidence>
<dbReference type="PROSITE" id="PS00065">
    <property type="entry name" value="D_2_HYDROXYACID_DH_1"/>
    <property type="match status" value="1"/>
</dbReference>
<dbReference type="Pfam" id="PF02826">
    <property type="entry name" value="2-Hacid_dh_C"/>
    <property type="match status" value="1"/>
</dbReference>
<proteinExistence type="inferred from homology"/>
<evidence type="ECO:0000259" key="6">
    <source>
        <dbReference type="Pfam" id="PF02826"/>
    </source>
</evidence>
<gene>
    <name evidence="7" type="ORF">EER27_09535</name>
</gene>
<sequence length="324" mass="34328">MAGTHTITMTVLSARGRETFSTAQLDALEAVAQLHVERVPERLPDADLVALCAGADVVGLSRRATQDVHAGIIAALPRLRGLAIHATGREWVDEEALHDGDILLASLPGYATRVVAEHTLGLLLSMSRRLHLSDRRARGEFGSDISLRGWELHGRTLGIIGMGRIGSEVARLAGAFGMRVVYFDTQAVTTTAAESLPLDAVLATADVVVLACSLQRGRPAWFDADLIARMRPGAVLLNPARPGLVDNGAVLAGVARGHLAGYAVDDSVFDAQQLASVEHGRILQSAHTAWYSDEAIAAGIEAWTQELLALATVLQSRPLPAEAG</sequence>
<dbReference type="EMBL" id="RIBS01000004">
    <property type="protein sequence ID" value="RNF83622.1"/>
    <property type="molecule type" value="Genomic_DNA"/>
</dbReference>
<dbReference type="Gene3D" id="3.40.50.720">
    <property type="entry name" value="NAD(P)-binding Rossmann-like Domain"/>
    <property type="match status" value="2"/>
</dbReference>
<evidence type="ECO:0000256" key="1">
    <source>
        <dbReference type="ARBA" id="ARBA00005854"/>
    </source>
</evidence>
<dbReference type="InterPro" id="IPR036291">
    <property type="entry name" value="NAD(P)-bd_dom_sf"/>
</dbReference>
<dbReference type="GO" id="GO:0051287">
    <property type="term" value="F:NAD binding"/>
    <property type="evidence" value="ECO:0007669"/>
    <property type="project" value="InterPro"/>
</dbReference>
<dbReference type="PROSITE" id="PS00671">
    <property type="entry name" value="D_2_HYDROXYACID_DH_3"/>
    <property type="match status" value="1"/>
</dbReference>
<protein>
    <submittedName>
        <fullName evidence="7">Hydroxyacid dehydrogenase</fullName>
    </submittedName>
</protein>
<dbReference type="OrthoDB" id="9805416at2"/>
<dbReference type="InterPro" id="IPR006140">
    <property type="entry name" value="D-isomer_DH_NAD-bd"/>
</dbReference>
<comment type="similarity">
    <text evidence="1 4">Belongs to the D-isomer specific 2-hydroxyacid dehydrogenase family.</text>
</comment>
<dbReference type="Proteomes" id="UP000267049">
    <property type="component" value="Unassembled WGS sequence"/>
</dbReference>
<dbReference type="SUPFAM" id="SSF51735">
    <property type="entry name" value="NAD(P)-binding Rossmann-fold domains"/>
    <property type="match status" value="1"/>
</dbReference>
<dbReference type="SUPFAM" id="SSF52283">
    <property type="entry name" value="Formate/glycerate dehydrogenase catalytic domain-like"/>
    <property type="match status" value="1"/>
</dbReference>
<feature type="domain" description="D-isomer specific 2-hydroxyacid dehydrogenase NAD-binding" evidence="6">
    <location>
        <begin position="120"/>
        <end position="275"/>
    </location>
</feature>
<keyword evidence="3" id="KW-0520">NAD</keyword>
<comment type="caution">
    <text evidence="7">The sequence shown here is derived from an EMBL/GenBank/DDBJ whole genome shotgun (WGS) entry which is preliminary data.</text>
</comment>
<dbReference type="InterPro" id="IPR006139">
    <property type="entry name" value="D-isomer_2_OHA_DH_cat_dom"/>
</dbReference>
<keyword evidence="2 4" id="KW-0560">Oxidoreductase</keyword>
<accession>A0A3M8SYJ0</accession>
<feature type="domain" description="D-isomer specific 2-hydroxyacid dehydrogenase catalytic" evidence="5">
    <location>
        <begin position="25"/>
        <end position="308"/>
    </location>
</feature>
<organism evidence="7 8">
    <name type="scientific">Montanilutibacter psychrotolerans</name>
    <dbReference type="NCBI Taxonomy" id="1327343"/>
    <lineage>
        <taxon>Bacteria</taxon>
        <taxon>Pseudomonadati</taxon>
        <taxon>Pseudomonadota</taxon>
        <taxon>Gammaproteobacteria</taxon>
        <taxon>Lysobacterales</taxon>
        <taxon>Lysobacteraceae</taxon>
        <taxon>Montanilutibacter</taxon>
    </lineage>
</organism>
<evidence type="ECO:0000256" key="3">
    <source>
        <dbReference type="ARBA" id="ARBA00023027"/>
    </source>
</evidence>
<reference evidence="7 8" key="1">
    <citation type="submission" date="2018-11" db="EMBL/GenBank/DDBJ databases">
        <title>Lysobacter cryohumiis sp. nov., isolated from soil in the Tianshan Mountains, Xinjiang, China.</title>
        <authorList>
            <person name="Luo Y."/>
            <person name="Sheng H."/>
        </authorList>
    </citation>
    <scope>NUCLEOTIDE SEQUENCE [LARGE SCALE GENOMIC DNA]</scope>
    <source>
        <strain evidence="7 8">ZS60</strain>
    </source>
</reference>
<dbReference type="InterPro" id="IPR029753">
    <property type="entry name" value="D-isomer_DH_CS"/>
</dbReference>
<name>A0A3M8SYJ0_9GAMM</name>
<dbReference type="Pfam" id="PF00389">
    <property type="entry name" value="2-Hacid_dh"/>
    <property type="match status" value="1"/>
</dbReference>
<dbReference type="GO" id="GO:0016616">
    <property type="term" value="F:oxidoreductase activity, acting on the CH-OH group of donors, NAD or NADP as acceptor"/>
    <property type="evidence" value="ECO:0007669"/>
    <property type="project" value="InterPro"/>
</dbReference>
<evidence type="ECO:0000256" key="4">
    <source>
        <dbReference type="RuleBase" id="RU003719"/>
    </source>
</evidence>
<evidence type="ECO:0000313" key="7">
    <source>
        <dbReference type="EMBL" id="RNF83622.1"/>
    </source>
</evidence>
<dbReference type="InterPro" id="IPR029752">
    <property type="entry name" value="D-isomer_DH_CS1"/>
</dbReference>
<dbReference type="InterPro" id="IPR050418">
    <property type="entry name" value="D-iso_2-hydroxyacid_DH_PdxB"/>
</dbReference>